<evidence type="ECO:0000313" key="1">
    <source>
        <dbReference type="EMBL" id="CAB4575909.1"/>
    </source>
</evidence>
<dbReference type="EMBL" id="CAEZTN010000041">
    <property type="protein sequence ID" value="CAB4575909.1"/>
    <property type="molecule type" value="Genomic_DNA"/>
</dbReference>
<dbReference type="AlphaFoldDB" id="A0A6J6EKJ0"/>
<protein>
    <submittedName>
        <fullName evidence="1">Unannotated protein</fullName>
    </submittedName>
</protein>
<proteinExistence type="predicted"/>
<organism evidence="1">
    <name type="scientific">freshwater metagenome</name>
    <dbReference type="NCBI Taxonomy" id="449393"/>
    <lineage>
        <taxon>unclassified sequences</taxon>
        <taxon>metagenomes</taxon>
        <taxon>ecological metagenomes</taxon>
    </lineage>
</organism>
<reference evidence="1" key="1">
    <citation type="submission" date="2020-05" db="EMBL/GenBank/DDBJ databases">
        <authorList>
            <person name="Chiriac C."/>
            <person name="Salcher M."/>
            <person name="Ghai R."/>
            <person name="Kavagutti S V."/>
        </authorList>
    </citation>
    <scope>NUCLEOTIDE SEQUENCE</scope>
</reference>
<accession>A0A6J6EKJ0</accession>
<name>A0A6J6EKJ0_9ZZZZ</name>
<sequence length="152" mass="16510">MTPRTGVTIIGCCVCFSLRAYRLLIRSATVSLRGLNRSWGKVSQAGNSMTLSYSSRSSLTKSSLLRLELVTTNNGCFSARAAKIKGNVDEGPTIRCALMDCLDSKGITPRMFCLQCLKAPTSNYPGLGSQKGANSANSNCFDRWDIPEMIKQ</sequence>
<gene>
    <name evidence="1" type="ORF">UFOPK1689_00976</name>
</gene>